<dbReference type="GO" id="GO:0005737">
    <property type="term" value="C:cytoplasm"/>
    <property type="evidence" value="ECO:0007669"/>
    <property type="project" value="UniProtKB-SubCell"/>
</dbReference>
<dbReference type="Pfam" id="PF21981">
    <property type="entry name" value="RecX_HTH3"/>
    <property type="match status" value="1"/>
</dbReference>
<comment type="similarity">
    <text evidence="2">Belongs to the RecX family.</text>
</comment>
<evidence type="ECO:0000256" key="1">
    <source>
        <dbReference type="ARBA" id="ARBA00004496"/>
    </source>
</evidence>
<sequence length="142" mass="16136">MRLLARREHSRAELRGKLVGRGFENDSVEELLQGLEDQDLLSDERFAMSLIASRAETGYGPNRIGLELRNRGVSEELAREALAKAEVDWGQQVTDQAVRKFGSDPAQTFPEWARRARYLERRGFGQDAIRLAIGNFERSTET</sequence>
<feature type="domain" description="RecX third three-helical" evidence="6">
    <location>
        <begin position="93"/>
        <end position="133"/>
    </location>
</feature>
<evidence type="ECO:0000256" key="4">
    <source>
        <dbReference type="ARBA" id="ARBA00022490"/>
    </source>
</evidence>
<dbReference type="InterPro" id="IPR053926">
    <property type="entry name" value="RecX_HTH_1st"/>
</dbReference>
<dbReference type="Gene3D" id="1.10.10.10">
    <property type="entry name" value="Winged helix-like DNA-binding domain superfamily/Winged helix DNA-binding domain"/>
    <property type="match status" value="3"/>
</dbReference>
<dbReference type="Pfam" id="PF02631">
    <property type="entry name" value="RecX_HTH2"/>
    <property type="match status" value="1"/>
</dbReference>
<dbReference type="EMBL" id="UINC01006934">
    <property type="protein sequence ID" value="SVA30498.1"/>
    <property type="molecule type" value="Genomic_DNA"/>
</dbReference>
<organism evidence="8">
    <name type="scientific">marine metagenome</name>
    <dbReference type="NCBI Taxonomy" id="408172"/>
    <lineage>
        <taxon>unclassified sequences</taxon>
        <taxon>metagenomes</taxon>
        <taxon>ecological metagenomes</taxon>
    </lineage>
</organism>
<dbReference type="InterPro" id="IPR053924">
    <property type="entry name" value="RecX_HTH_2nd"/>
</dbReference>
<accession>A0A381US89</accession>
<dbReference type="PANTHER" id="PTHR33602">
    <property type="entry name" value="REGULATORY PROTEIN RECX FAMILY PROTEIN"/>
    <property type="match status" value="1"/>
</dbReference>
<dbReference type="InterPro" id="IPR053925">
    <property type="entry name" value="RecX_HTH_3rd"/>
</dbReference>
<dbReference type="InterPro" id="IPR003783">
    <property type="entry name" value="Regulatory_RecX"/>
</dbReference>
<comment type="subcellular location">
    <subcellularLocation>
        <location evidence="1">Cytoplasm</location>
    </subcellularLocation>
</comment>
<evidence type="ECO:0000259" key="7">
    <source>
        <dbReference type="Pfam" id="PF21982"/>
    </source>
</evidence>
<proteinExistence type="inferred from homology"/>
<evidence type="ECO:0000259" key="5">
    <source>
        <dbReference type="Pfam" id="PF02631"/>
    </source>
</evidence>
<evidence type="ECO:0000256" key="3">
    <source>
        <dbReference type="ARBA" id="ARBA00018111"/>
    </source>
</evidence>
<evidence type="ECO:0000259" key="6">
    <source>
        <dbReference type="Pfam" id="PF21981"/>
    </source>
</evidence>
<dbReference type="Pfam" id="PF21982">
    <property type="entry name" value="RecX_HTH1"/>
    <property type="match status" value="1"/>
</dbReference>
<keyword evidence="4" id="KW-0963">Cytoplasm</keyword>
<dbReference type="InterPro" id="IPR036388">
    <property type="entry name" value="WH-like_DNA-bd_sf"/>
</dbReference>
<reference evidence="8" key="1">
    <citation type="submission" date="2018-05" db="EMBL/GenBank/DDBJ databases">
        <authorList>
            <person name="Lanie J.A."/>
            <person name="Ng W.-L."/>
            <person name="Kazmierczak K.M."/>
            <person name="Andrzejewski T.M."/>
            <person name="Davidsen T.M."/>
            <person name="Wayne K.J."/>
            <person name="Tettelin H."/>
            <person name="Glass J.I."/>
            <person name="Rusch D."/>
            <person name="Podicherti R."/>
            <person name="Tsui H.-C.T."/>
            <person name="Winkler M.E."/>
        </authorList>
    </citation>
    <scope>NUCLEOTIDE SEQUENCE</scope>
</reference>
<evidence type="ECO:0000256" key="2">
    <source>
        <dbReference type="ARBA" id="ARBA00009695"/>
    </source>
</evidence>
<dbReference type="AlphaFoldDB" id="A0A381US89"/>
<dbReference type="PANTHER" id="PTHR33602:SF1">
    <property type="entry name" value="REGULATORY PROTEIN RECX FAMILY PROTEIN"/>
    <property type="match status" value="1"/>
</dbReference>
<dbReference type="HAMAP" id="MF_01114">
    <property type="entry name" value="RecX"/>
    <property type="match status" value="1"/>
</dbReference>
<dbReference type="GO" id="GO:0006282">
    <property type="term" value="P:regulation of DNA repair"/>
    <property type="evidence" value="ECO:0007669"/>
    <property type="project" value="InterPro"/>
</dbReference>
<feature type="domain" description="RecX first three-helical" evidence="7">
    <location>
        <begin position="1"/>
        <end position="33"/>
    </location>
</feature>
<evidence type="ECO:0000313" key="8">
    <source>
        <dbReference type="EMBL" id="SVA30498.1"/>
    </source>
</evidence>
<feature type="domain" description="RecX second three-helical" evidence="5">
    <location>
        <begin position="42"/>
        <end position="82"/>
    </location>
</feature>
<protein>
    <recommendedName>
        <fullName evidence="3">Regulatory protein RecX</fullName>
    </recommendedName>
</protein>
<name>A0A381US89_9ZZZZ</name>
<gene>
    <name evidence="8" type="ORF">METZ01_LOCUS83352</name>
</gene>